<dbReference type="GO" id="GO:0006241">
    <property type="term" value="P:CTP biosynthetic process"/>
    <property type="evidence" value="ECO:0007669"/>
    <property type="project" value="InterPro"/>
</dbReference>
<dbReference type="EMBL" id="CP047418">
    <property type="protein sequence ID" value="QLL78472.1"/>
    <property type="molecule type" value="Genomic_DNA"/>
</dbReference>
<dbReference type="GO" id="GO:0006228">
    <property type="term" value="P:UTP biosynthetic process"/>
    <property type="evidence" value="ECO:0007669"/>
    <property type="project" value="InterPro"/>
</dbReference>
<comment type="similarity">
    <text evidence="2 12 13">Belongs to the NDK family.</text>
</comment>
<evidence type="ECO:0000313" key="15">
    <source>
        <dbReference type="EMBL" id="QLL78472.1"/>
    </source>
</evidence>
<dbReference type="PRINTS" id="PR01243">
    <property type="entry name" value="NUCDPKINASE"/>
</dbReference>
<name>A0A7H9EMF0_9LACO</name>
<accession>A0A7H9EMF0</accession>
<reference evidence="15 16" key="1">
    <citation type="submission" date="2020-01" db="EMBL/GenBank/DDBJ databases">
        <title>Complete and circular genome sequences of six lactobacillus isolates from horses.</title>
        <authorList>
            <person name="Hassan H.M."/>
        </authorList>
    </citation>
    <scope>NUCLEOTIDE SEQUENCE [LARGE SCALE GENOMIC DNA]</scope>
    <source>
        <strain evidence="15 16">1A</strain>
    </source>
</reference>
<dbReference type="NCBIfam" id="NF001908">
    <property type="entry name" value="PRK00668.1"/>
    <property type="match status" value="1"/>
</dbReference>
<protein>
    <recommendedName>
        <fullName evidence="4">Nucleoside diphosphate kinase</fullName>
        <ecNumber evidence="3">2.7.4.6</ecNumber>
    </recommendedName>
</protein>
<dbReference type="FunFam" id="3.30.70.141:FF:000003">
    <property type="entry name" value="Nucleoside diphosphate kinase"/>
    <property type="match status" value="1"/>
</dbReference>
<dbReference type="KEGG" id="lsw:GTO87_07690"/>
<keyword evidence="11" id="KW-0546">Nucleotide metabolism</keyword>
<dbReference type="CDD" id="cd04413">
    <property type="entry name" value="NDPk_I"/>
    <property type="match status" value="1"/>
</dbReference>
<evidence type="ECO:0000256" key="2">
    <source>
        <dbReference type="ARBA" id="ARBA00008142"/>
    </source>
</evidence>
<dbReference type="Gene3D" id="3.30.70.141">
    <property type="entry name" value="Nucleoside diphosphate kinase-like domain"/>
    <property type="match status" value="1"/>
</dbReference>
<keyword evidence="9" id="KW-0067">ATP-binding</keyword>
<dbReference type="SMART" id="SM00562">
    <property type="entry name" value="NDK"/>
    <property type="match status" value="1"/>
</dbReference>
<evidence type="ECO:0000256" key="12">
    <source>
        <dbReference type="PROSITE-ProRule" id="PRU00706"/>
    </source>
</evidence>
<gene>
    <name evidence="15" type="ORF">GTO87_07690</name>
</gene>
<organism evidence="15 16">
    <name type="scientific">Ligilactobacillus saerimneri</name>
    <dbReference type="NCBI Taxonomy" id="228229"/>
    <lineage>
        <taxon>Bacteria</taxon>
        <taxon>Bacillati</taxon>
        <taxon>Bacillota</taxon>
        <taxon>Bacilli</taxon>
        <taxon>Lactobacillales</taxon>
        <taxon>Lactobacillaceae</taxon>
        <taxon>Ligilactobacillus</taxon>
    </lineage>
</organism>
<evidence type="ECO:0000256" key="6">
    <source>
        <dbReference type="ARBA" id="ARBA00022723"/>
    </source>
</evidence>
<keyword evidence="5 15" id="KW-0808">Transferase</keyword>
<evidence type="ECO:0000259" key="14">
    <source>
        <dbReference type="SMART" id="SM00562"/>
    </source>
</evidence>
<sequence length="148" mass="16534">MAIAEKQEERTLLLIKPDGVRDHRVGNIISRIENRRFTIDAIKTMTADDEILKKHYSHLVDKPFFPGILKYMESGAIVALVVSGTNVINVVHKMAGATNPSEAAPGTIRGDFAREWTNKESIHNVVHTSDSVESAEREIALWFPELAK</sequence>
<keyword evidence="7" id="KW-0547">Nucleotide-binding</keyword>
<evidence type="ECO:0000256" key="5">
    <source>
        <dbReference type="ARBA" id="ARBA00022679"/>
    </source>
</evidence>
<keyword evidence="10" id="KW-0460">Magnesium</keyword>
<dbReference type="PANTHER" id="PTHR11349">
    <property type="entry name" value="NUCLEOSIDE DIPHOSPHATE KINASE"/>
    <property type="match status" value="1"/>
</dbReference>
<dbReference type="SUPFAM" id="SSF54919">
    <property type="entry name" value="Nucleoside diphosphate kinase, NDK"/>
    <property type="match status" value="1"/>
</dbReference>
<dbReference type="GO" id="GO:0006183">
    <property type="term" value="P:GTP biosynthetic process"/>
    <property type="evidence" value="ECO:0007669"/>
    <property type="project" value="InterPro"/>
</dbReference>
<evidence type="ECO:0000256" key="7">
    <source>
        <dbReference type="ARBA" id="ARBA00022741"/>
    </source>
</evidence>
<dbReference type="Pfam" id="PF00334">
    <property type="entry name" value="NDK"/>
    <property type="match status" value="1"/>
</dbReference>
<keyword evidence="6" id="KW-0479">Metal-binding</keyword>
<dbReference type="InterPro" id="IPR034907">
    <property type="entry name" value="NDK-like_dom"/>
</dbReference>
<dbReference type="AlphaFoldDB" id="A0A7H9EMF0"/>
<dbReference type="GO" id="GO:0005524">
    <property type="term" value="F:ATP binding"/>
    <property type="evidence" value="ECO:0007669"/>
    <property type="project" value="UniProtKB-KW"/>
</dbReference>
<comment type="caution">
    <text evidence="12">Lacks conserved residue(s) required for the propagation of feature annotation.</text>
</comment>
<dbReference type="GO" id="GO:0046872">
    <property type="term" value="F:metal ion binding"/>
    <property type="evidence" value="ECO:0007669"/>
    <property type="project" value="UniProtKB-KW"/>
</dbReference>
<dbReference type="GO" id="GO:0004550">
    <property type="term" value="F:nucleoside diphosphate kinase activity"/>
    <property type="evidence" value="ECO:0007669"/>
    <property type="project" value="UniProtKB-EC"/>
</dbReference>
<evidence type="ECO:0000256" key="10">
    <source>
        <dbReference type="ARBA" id="ARBA00022842"/>
    </source>
</evidence>
<evidence type="ECO:0000256" key="8">
    <source>
        <dbReference type="ARBA" id="ARBA00022777"/>
    </source>
</evidence>
<keyword evidence="8 15" id="KW-0418">Kinase</keyword>
<dbReference type="PROSITE" id="PS51374">
    <property type="entry name" value="NDPK_LIKE"/>
    <property type="match status" value="1"/>
</dbReference>
<evidence type="ECO:0000256" key="13">
    <source>
        <dbReference type="RuleBase" id="RU004011"/>
    </source>
</evidence>
<dbReference type="EC" id="2.7.4.6" evidence="3"/>
<dbReference type="InterPro" id="IPR036850">
    <property type="entry name" value="NDK-like_dom_sf"/>
</dbReference>
<proteinExistence type="inferred from homology"/>
<dbReference type="RefSeq" id="WP_009552107.1">
    <property type="nucleotide sequence ID" value="NZ_CALVCX010000090.1"/>
</dbReference>
<comment type="cofactor">
    <cofactor evidence="1">
        <name>Mg(2+)</name>
        <dbReference type="ChEBI" id="CHEBI:18420"/>
    </cofactor>
</comment>
<feature type="domain" description="Nucleoside diphosphate kinase-like" evidence="14">
    <location>
        <begin position="8"/>
        <end position="148"/>
    </location>
</feature>
<evidence type="ECO:0000256" key="1">
    <source>
        <dbReference type="ARBA" id="ARBA00001946"/>
    </source>
</evidence>
<dbReference type="Proteomes" id="UP000510886">
    <property type="component" value="Chromosome"/>
</dbReference>
<evidence type="ECO:0000256" key="11">
    <source>
        <dbReference type="ARBA" id="ARBA00023080"/>
    </source>
</evidence>
<evidence type="ECO:0000256" key="3">
    <source>
        <dbReference type="ARBA" id="ARBA00012966"/>
    </source>
</evidence>
<evidence type="ECO:0000256" key="9">
    <source>
        <dbReference type="ARBA" id="ARBA00022840"/>
    </source>
</evidence>
<evidence type="ECO:0000256" key="4">
    <source>
        <dbReference type="ARBA" id="ARBA00017632"/>
    </source>
</evidence>
<dbReference type="InterPro" id="IPR001564">
    <property type="entry name" value="Nucleoside_diP_kinase"/>
</dbReference>
<evidence type="ECO:0000313" key="16">
    <source>
        <dbReference type="Proteomes" id="UP000510886"/>
    </source>
</evidence>